<protein>
    <recommendedName>
        <fullName evidence="9">Tetraspanin</fullName>
    </recommendedName>
</protein>
<keyword evidence="3 5" id="KW-1133">Transmembrane helix</keyword>
<evidence type="ECO:0000256" key="6">
    <source>
        <dbReference type="SAM" id="SignalP"/>
    </source>
</evidence>
<dbReference type="Proteomes" id="UP000784294">
    <property type="component" value="Unassembled WGS sequence"/>
</dbReference>
<feature type="transmembrane region" description="Helical" evidence="5">
    <location>
        <begin position="65"/>
        <end position="86"/>
    </location>
</feature>
<dbReference type="GO" id="GO:0016020">
    <property type="term" value="C:membrane"/>
    <property type="evidence" value="ECO:0007669"/>
    <property type="project" value="UniProtKB-SubCell"/>
</dbReference>
<evidence type="ECO:0000313" key="8">
    <source>
        <dbReference type="Proteomes" id="UP000784294"/>
    </source>
</evidence>
<dbReference type="EMBL" id="CAAALY010033671">
    <property type="protein sequence ID" value="VEL17665.1"/>
    <property type="molecule type" value="Genomic_DNA"/>
</dbReference>
<evidence type="ECO:0000256" key="3">
    <source>
        <dbReference type="ARBA" id="ARBA00022989"/>
    </source>
</evidence>
<evidence type="ECO:0000313" key="7">
    <source>
        <dbReference type="EMBL" id="VEL17665.1"/>
    </source>
</evidence>
<keyword evidence="8" id="KW-1185">Reference proteome</keyword>
<keyword evidence="2 5" id="KW-0812">Transmembrane</keyword>
<accession>A0A448WQK2</accession>
<proteinExistence type="predicted"/>
<name>A0A448WQK2_9PLAT</name>
<evidence type="ECO:0000256" key="2">
    <source>
        <dbReference type="ARBA" id="ARBA00022692"/>
    </source>
</evidence>
<organism evidence="7 8">
    <name type="scientific">Protopolystoma xenopodis</name>
    <dbReference type="NCBI Taxonomy" id="117903"/>
    <lineage>
        <taxon>Eukaryota</taxon>
        <taxon>Metazoa</taxon>
        <taxon>Spiralia</taxon>
        <taxon>Lophotrochozoa</taxon>
        <taxon>Platyhelminthes</taxon>
        <taxon>Monogenea</taxon>
        <taxon>Polyopisthocotylea</taxon>
        <taxon>Polystomatidea</taxon>
        <taxon>Polystomatidae</taxon>
        <taxon>Protopolystoma</taxon>
    </lineage>
</organism>
<feature type="transmembrane region" description="Helical" evidence="5">
    <location>
        <begin position="230"/>
        <end position="251"/>
    </location>
</feature>
<reference evidence="7" key="1">
    <citation type="submission" date="2018-11" db="EMBL/GenBank/DDBJ databases">
        <authorList>
            <consortium name="Pathogen Informatics"/>
        </authorList>
    </citation>
    <scope>NUCLEOTIDE SEQUENCE</scope>
</reference>
<comment type="caution">
    <text evidence="7">The sequence shown here is derived from an EMBL/GenBank/DDBJ whole genome shotgun (WGS) entry which is preliminary data.</text>
</comment>
<dbReference type="InterPro" id="IPR018499">
    <property type="entry name" value="Tetraspanin/Peripherin"/>
</dbReference>
<dbReference type="AlphaFoldDB" id="A0A448WQK2"/>
<dbReference type="Pfam" id="PF00335">
    <property type="entry name" value="Tetraspanin"/>
    <property type="match status" value="1"/>
</dbReference>
<sequence>MCVKMCFGILLALANLALAAVGLLLCTIGSLLSQKPSKILSMLMGNEILLQVDVDSLAESMDSTISVWLILVGLFMLVTAVLGMVAGCCRINCILSIYIILITIQIVLCGILIFVLKNEVKWLHDKVELFVMQLFNNSQSLDYYSSPLNESIKPPILLVLHQFYNCCALYNLTVSNKTIDYSNWTTIENKTCCYDSGSTACLSNANPDNSYVAIGCGDILWRFLVTYLPLIIKLLLCWELYLVGLLALALATKKC</sequence>
<gene>
    <name evidence="7" type="ORF">PXEA_LOCUS11105</name>
</gene>
<evidence type="ECO:0000256" key="5">
    <source>
        <dbReference type="SAM" id="Phobius"/>
    </source>
</evidence>
<keyword evidence="6" id="KW-0732">Signal</keyword>
<keyword evidence="4 5" id="KW-0472">Membrane</keyword>
<evidence type="ECO:0000256" key="1">
    <source>
        <dbReference type="ARBA" id="ARBA00004141"/>
    </source>
</evidence>
<evidence type="ECO:0000256" key="4">
    <source>
        <dbReference type="ARBA" id="ARBA00023136"/>
    </source>
</evidence>
<feature type="chain" id="PRO_5019392116" description="Tetraspanin" evidence="6">
    <location>
        <begin position="20"/>
        <end position="255"/>
    </location>
</feature>
<evidence type="ECO:0008006" key="9">
    <source>
        <dbReference type="Google" id="ProtNLM"/>
    </source>
</evidence>
<feature type="transmembrane region" description="Helical" evidence="5">
    <location>
        <begin position="93"/>
        <end position="116"/>
    </location>
</feature>
<feature type="signal peptide" evidence="6">
    <location>
        <begin position="1"/>
        <end position="19"/>
    </location>
</feature>
<comment type="subcellular location">
    <subcellularLocation>
        <location evidence="1">Membrane</location>
        <topology evidence="1">Multi-pass membrane protein</topology>
    </subcellularLocation>
</comment>